<keyword evidence="22" id="KW-1185">Reference proteome</keyword>
<dbReference type="FunFam" id="3.40.50.1820:FF:000121">
    <property type="entry name" value="Carboxypeptidase D"/>
    <property type="match status" value="1"/>
</dbReference>
<evidence type="ECO:0000313" key="22">
    <source>
        <dbReference type="Proteomes" id="UP000054248"/>
    </source>
</evidence>
<proteinExistence type="inferred from homology"/>
<feature type="compositionally biased region" description="Acidic residues" evidence="19">
    <location>
        <begin position="596"/>
        <end position="606"/>
    </location>
</feature>
<dbReference type="PRINTS" id="PR00724">
    <property type="entry name" value="CRBOXYPTASEC"/>
</dbReference>
<comment type="subcellular location">
    <subcellularLocation>
        <location evidence="2">Golgi apparatus</location>
        <location evidence="2">trans-Golgi network membrane</location>
        <topology evidence="2">Single-pass type I membrane protein</topology>
    </subcellularLocation>
</comment>
<evidence type="ECO:0000256" key="9">
    <source>
        <dbReference type="ARBA" id="ARBA00022801"/>
    </source>
</evidence>
<evidence type="ECO:0000313" key="21">
    <source>
        <dbReference type="EMBL" id="KIO32858.1"/>
    </source>
</evidence>
<keyword evidence="6 20" id="KW-0812">Transmembrane</keyword>
<comment type="function">
    <text evidence="14">Protease with a carboxypeptidase B-like function involved in the C-terminal processing of the lysine and arginine residues from protein precursors. Promotes cell fusion and is involved in the programmed cell death.</text>
</comment>
<evidence type="ECO:0000256" key="7">
    <source>
        <dbReference type="ARBA" id="ARBA00022703"/>
    </source>
</evidence>
<evidence type="ECO:0000256" key="2">
    <source>
        <dbReference type="ARBA" id="ARBA00004393"/>
    </source>
</evidence>
<keyword evidence="12 20" id="KW-0472">Membrane</keyword>
<keyword evidence="10 20" id="KW-1133">Transmembrane helix</keyword>
<dbReference type="MEROPS" id="S10.007"/>
<evidence type="ECO:0000256" key="10">
    <source>
        <dbReference type="ARBA" id="ARBA00022989"/>
    </source>
</evidence>
<protein>
    <recommendedName>
        <fullName evidence="17">Pheromone-processing carboxypeptidase KEX1</fullName>
        <ecNumber evidence="15">3.4.16.6</ecNumber>
    </recommendedName>
    <alternativeName>
        <fullName evidence="18">Carboxypeptidase D</fullName>
    </alternativeName>
    <alternativeName>
        <fullName evidence="16">Pheromone-processing carboxypeptidase kex1</fullName>
    </alternativeName>
</protein>
<dbReference type="EMBL" id="KN822952">
    <property type="protein sequence ID" value="KIO32858.1"/>
    <property type="molecule type" value="Genomic_DNA"/>
</dbReference>
<dbReference type="GO" id="GO:0006915">
    <property type="term" value="P:apoptotic process"/>
    <property type="evidence" value="ECO:0007669"/>
    <property type="project" value="UniProtKB-KW"/>
</dbReference>
<comment type="similarity">
    <text evidence="3">Belongs to the peptidase S10 family.</text>
</comment>
<keyword evidence="7" id="KW-0053">Apoptosis</keyword>
<reference evidence="22" key="2">
    <citation type="submission" date="2015-01" db="EMBL/GenBank/DDBJ databases">
        <title>Evolutionary Origins and Diversification of the Mycorrhizal Mutualists.</title>
        <authorList>
            <consortium name="DOE Joint Genome Institute"/>
            <consortium name="Mycorrhizal Genomics Consortium"/>
            <person name="Kohler A."/>
            <person name="Kuo A."/>
            <person name="Nagy L.G."/>
            <person name="Floudas D."/>
            <person name="Copeland A."/>
            <person name="Barry K.W."/>
            <person name="Cichocki N."/>
            <person name="Veneault-Fourrey C."/>
            <person name="LaButti K."/>
            <person name="Lindquist E.A."/>
            <person name="Lipzen A."/>
            <person name="Lundell T."/>
            <person name="Morin E."/>
            <person name="Murat C."/>
            <person name="Riley R."/>
            <person name="Ohm R."/>
            <person name="Sun H."/>
            <person name="Tunlid A."/>
            <person name="Henrissat B."/>
            <person name="Grigoriev I.V."/>
            <person name="Hibbett D.S."/>
            <person name="Martin F."/>
        </authorList>
    </citation>
    <scope>NUCLEOTIDE SEQUENCE [LARGE SCALE GENOMIC DNA]</scope>
    <source>
        <strain evidence="22">MUT 4182</strain>
    </source>
</reference>
<keyword evidence="13" id="KW-0325">Glycoprotein</keyword>
<evidence type="ECO:0000256" key="1">
    <source>
        <dbReference type="ARBA" id="ARBA00001003"/>
    </source>
</evidence>
<name>A0A0C3LFZ0_9AGAM</name>
<evidence type="ECO:0000256" key="16">
    <source>
        <dbReference type="ARBA" id="ARBA00040403"/>
    </source>
</evidence>
<evidence type="ECO:0000256" key="4">
    <source>
        <dbReference type="ARBA" id="ARBA00022645"/>
    </source>
</evidence>
<sequence length="613" mass="67262">MILNLASAHGVEAPSAADFYVPTLPGLDQDPNHHPVHIYAGHLLADPSSSVATPTKQVLPHAYFVLLKARRTADKERLIIWFNGGPGCSSFDGLMMEVGPWRMDGKGGLKRVEGGWDEYAHVLYLDQPPGTGFSYTSTDNYLHELDQMAAHVNAFLINFYKVFPELQTVDTYLAGESFAGQYIPYIADAILKTTLLSMPLKGLAIGNGWIDGRHQYPAYYDFALKSGIIKEGSQVEKQAREALEVCKQSLSQPRDFIPVNFDDCESVMGSVSSGLIQTVNGKKMCLNVYDVRLSDEYPACGMNWPPDLAGVTDYLRRKDVITALHATDKAEAWTECHSGVFGNFNCKKSPASVTLLPSLLDKVPIMLFAGDQDFICNYVGIEAIIANLEWKGSIGMGDAPTLSWTVNGTQAGTWRTARNLTYVKVHGASHMVGFDLPTIAHDMMLRFMDVDYTLDHTVGLPAKIPSVVGDNVRGGFVPPSSSTAAPASGSTDVSEQDKARWEAYYNAGSAALIFVLIALGIGIFFYLRSRRNKRKQGVSLSTREEDEERIPLSTSQVHGANGSTVRLGDDGDDHRRRRKGKGKEQEQVAGEPIFDVGDDDSEDDDSDHDRRGH</sequence>
<reference evidence="21 22" key="1">
    <citation type="submission" date="2014-04" db="EMBL/GenBank/DDBJ databases">
        <authorList>
            <consortium name="DOE Joint Genome Institute"/>
            <person name="Kuo A."/>
            <person name="Girlanda M."/>
            <person name="Perotto S."/>
            <person name="Kohler A."/>
            <person name="Nagy L.G."/>
            <person name="Floudas D."/>
            <person name="Copeland A."/>
            <person name="Barry K.W."/>
            <person name="Cichocki N."/>
            <person name="Veneault-Fourrey C."/>
            <person name="LaButti K."/>
            <person name="Lindquist E.A."/>
            <person name="Lipzen A."/>
            <person name="Lundell T."/>
            <person name="Morin E."/>
            <person name="Murat C."/>
            <person name="Sun H."/>
            <person name="Tunlid A."/>
            <person name="Henrissat B."/>
            <person name="Grigoriev I.V."/>
            <person name="Hibbett D.S."/>
            <person name="Martin F."/>
            <person name="Nordberg H.P."/>
            <person name="Cantor M.N."/>
            <person name="Hua S.X."/>
        </authorList>
    </citation>
    <scope>NUCLEOTIDE SEQUENCE [LARGE SCALE GENOMIC DNA]</scope>
    <source>
        <strain evidence="21 22">MUT 4182</strain>
    </source>
</reference>
<dbReference type="Proteomes" id="UP000054248">
    <property type="component" value="Unassembled WGS sequence"/>
</dbReference>
<evidence type="ECO:0000256" key="18">
    <source>
        <dbReference type="ARBA" id="ARBA00042717"/>
    </source>
</evidence>
<dbReference type="GO" id="GO:0006508">
    <property type="term" value="P:proteolysis"/>
    <property type="evidence" value="ECO:0007669"/>
    <property type="project" value="UniProtKB-KW"/>
</dbReference>
<evidence type="ECO:0000256" key="5">
    <source>
        <dbReference type="ARBA" id="ARBA00022670"/>
    </source>
</evidence>
<evidence type="ECO:0000256" key="20">
    <source>
        <dbReference type="SAM" id="Phobius"/>
    </source>
</evidence>
<evidence type="ECO:0000256" key="13">
    <source>
        <dbReference type="ARBA" id="ARBA00023180"/>
    </source>
</evidence>
<keyword evidence="11" id="KW-0333">Golgi apparatus</keyword>
<feature type="region of interest" description="Disordered" evidence="19">
    <location>
        <begin position="536"/>
        <end position="613"/>
    </location>
</feature>
<evidence type="ECO:0000256" key="3">
    <source>
        <dbReference type="ARBA" id="ARBA00009431"/>
    </source>
</evidence>
<keyword evidence="8" id="KW-0732">Signal</keyword>
<dbReference type="InterPro" id="IPR029058">
    <property type="entry name" value="AB_hydrolase_fold"/>
</dbReference>
<keyword evidence="4" id="KW-0121">Carboxypeptidase</keyword>
<dbReference type="PANTHER" id="PTHR11802:SF190">
    <property type="entry name" value="PHEROMONE-PROCESSING CARBOXYPEPTIDASE KEX1"/>
    <property type="match status" value="1"/>
</dbReference>
<gene>
    <name evidence="21" type="ORF">M407DRAFT_13851</name>
</gene>
<feature type="transmembrane region" description="Helical" evidence="20">
    <location>
        <begin position="503"/>
        <end position="527"/>
    </location>
</feature>
<evidence type="ECO:0000256" key="6">
    <source>
        <dbReference type="ARBA" id="ARBA00022692"/>
    </source>
</evidence>
<evidence type="ECO:0000256" key="12">
    <source>
        <dbReference type="ARBA" id="ARBA00023136"/>
    </source>
</evidence>
<dbReference type="EC" id="3.4.16.6" evidence="15"/>
<evidence type="ECO:0000256" key="11">
    <source>
        <dbReference type="ARBA" id="ARBA00023034"/>
    </source>
</evidence>
<feature type="compositionally biased region" description="Polar residues" evidence="19">
    <location>
        <begin position="552"/>
        <end position="564"/>
    </location>
</feature>
<dbReference type="AlphaFoldDB" id="A0A0C3LFZ0"/>
<accession>A0A0C3LFZ0</accession>
<dbReference type="PANTHER" id="PTHR11802">
    <property type="entry name" value="SERINE PROTEASE FAMILY S10 SERINE CARBOXYPEPTIDASE"/>
    <property type="match status" value="1"/>
</dbReference>
<dbReference type="InterPro" id="IPR001563">
    <property type="entry name" value="Peptidase_S10"/>
</dbReference>
<dbReference type="Pfam" id="PF00450">
    <property type="entry name" value="Peptidase_S10"/>
    <property type="match status" value="1"/>
</dbReference>
<dbReference type="OrthoDB" id="443318at2759"/>
<dbReference type="STRING" id="1051891.A0A0C3LFZ0"/>
<keyword evidence="5" id="KW-0645">Protease</keyword>
<organism evidence="21 22">
    <name type="scientific">Tulasnella calospora MUT 4182</name>
    <dbReference type="NCBI Taxonomy" id="1051891"/>
    <lineage>
        <taxon>Eukaryota</taxon>
        <taxon>Fungi</taxon>
        <taxon>Dikarya</taxon>
        <taxon>Basidiomycota</taxon>
        <taxon>Agaricomycotina</taxon>
        <taxon>Agaricomycetes</taxon>
        <taxon>Cantharellales</taxon>
        <taxon>Tulasnellaceae</taxon>
        <taxon>Tulasnella</taxon>
    </lineage>
</organism>
<evidence type="ECO:0000256" key="8">
    <source>
        <dbReference type="ARBA" id="ARBA00022729"/>
    </source>
</evidence>
<dbReference type="GO" id="GO:0005802">
    <property type="term" value="C:trans-Golgi network"/>
    <property type="evidence" value="ECO:0007669"/>
    <property type="project" value="TreeGrafter"/>
</dbReference>
<dbReference type="SUPFAM" id="SSF53474">
    <property type="entry name" value="alpha/beta-Hydrolases"/>
    <property type="match status" value="1"/>
</dbReference>
<dbReference type="GO" id="GO:0004185">
    <property type="term" value="F:serine-type carboxypeptidase activity"/>
    <property type="evidence" value="ECO:0007669"/>
    <property type="project" value="UniProtKB-EC"/>
</dbReference>
<keyword evidence="9" id="KW-0378">Hydrolase</keyword>
<comment type="catalytic activity">
    <reaction evidence="1">
        <text>Preferential release of a C-terminal arginine or lysine residue.</text>
        <dbReference type="EC" id="3.4.16.6"/>
    </reaction>
</comment>
<evidence type="ECO:0000256" key="14">
    <source>
        <dbReference type="ARBA" id="ARBA00037042"/>
    </source>
</evidence>
<evidence type="ECO:0000256" key="17">
    <source>
        <dbReference type="ARBA" id="ARBA00040628"/>
    </source>
</evidence>
<evidence type="ECO:0000256" key="15">
    <source>
        <dbReference type="ARBA" id="ARBA00038895"/>
    </source>
</evidence>
<dbReference type="HOGENOM" id="CLU_008523_11_1_1"/>
<dbReference type="Gene3D" id="3.40.50.1820">
    <property type="entry name" value="alpha/beta hydrolase"/>
    <property type="match status" value="1"/>
</dbReference>
<evidence type="ECO:0000256" key="19">
    <source>
        <dbReference type="SAM" id="MobiDB-lite"/>
    </source>
</evidence>